<dbReference type="EMBL" id="JAPEUR010000002">
    <property type="protein sequence ID" value="KAJ4329261.1"/>
    <property type="molecule type" value="Genomic_DNA"/>
</dbReference>
<gene>
    <name evidence="1" type="ORF">N0V84_000154</name>
</gene>
<accession>A0A9W8WNI0</accession>
<organism evidence="1 2">
    <name type="scientific">Fusarium piperis</name>
    <dbReference type="NCBI Taxonomy" id="1435070"/>
    <lineage>
        <taxon>Eukaryota</taxon>
        <taxon>Fungi</taxon>
        <taxon>Dikarya</taxon>
        <taxon>Ascomycota</taxon>
        <taxon>Pezizomycotina</taxon>
        <taxon>Sordariomycetes</taxon>
        <taxon>Hypocreomycetidae</taxon>
        <taxon>Hypocreales</taxon>
        <taxon>Nectriaceae</taxon>
        <taxon>Fusarium</taxon>
        <taxon>Fusarium solani species complex</taxon>
    </lineage>
</organism>
<sequence>MCEISYSSARCIHCNEVQFTREDGRVSCKDVRKGKACKGQTQATSYSDIVCEDCFQEQAANDNNLYTTTKSKKK</sequence>
<evidence type="ECO:0000313" key="2">
    <source>
        <dbReference type="Proteomes" id="UP001140502"/>
    </source>
</evidence>
<comment type="caution">
    <text evidence="1">The sequence shown here is derived from an EMBL/GenBank/DDBJ whole genome shotgun (WGS) entry which is preliminary data.</text>
</comment>
<reference evidence="1" key="1">
    <citation type="submission" date="2022-10" db="EMBL/GenBank/DDBJ databases">
        <title>Tapping the CABI collections for fungal endophytes: first genome assemblies for Collariella, Neodidymelliopsis, Ascochyta clinopodiicola, Didymella pomorum, Didymosphaeria variabile, Neocosmospora piperis and Neocucurbitaria cava.</title>
        <authorList>
            <person name="Hill R."/>
        </authorList>
    </citation>
    <scope>NUCLEOTIDE SEQUENCE</scope>
    <source>
        <strain evidence="1">IMI 366586</strain>
    </source>
</reference>
<proteinExistence type="predicted"/>
<dbReference type="AlphaFoldDB" id="A0A9W8WNI0"/>
<evidence type="ECO:0000313" key="1">
    <source>
        <dbReference type="EMBL" id="KAJ4329261.1"/>
    </source>
</evidence>
<dbReference type="Proteomes" id="UP001140502">
    <property type="component" value="Unassembled WGS sequence"/>
</dbReference>
<name>A0A9W8WNI0_9HYPO</name>
<protein>
    <submittedName>
        <fullName evidence="1">Uncharacterized protein</fullName>
    </submittedName>
</protein>
<keyword evidence="2" id="KW-1185">Reference proteome</keyword>
<dbReference type="OrthoDB" id="5022427at2759"/>